<protein>
    <submittedName>
        <fullName evidence="8">Efflux RND transporter periplasmic adaptor subunit</fullName>
    </submittedName>
</protein>
<dbReference type="RefSeq" id="WP_178934778.1">
    <property type="nucleotide sequence ID" value="NZ_JACBAZ010000015.1"/>
</dbReference>
<dbReference type="EMBL" id="JACBAZ010000015">
    <property type="protein sequence ID" value="NWK57557.1"/>
    <property type="molecule type" value="Genomic_DNA"/>
</dbReference>
<feature type="domain" description="Multidrug resistance protein MdtA-like alpha-helical hairpin" evidence="4">
    <location>
        <begin position="101"/>
        <end position="168"/>
    </location>
</feature>
<dbReference type="InterPro" id="IPR006143">
    <property type="entry name" value="RND_pump_MFP"/>
</dbReference>
<evidence type="ECO:0000256" key="1">
    <source>
        <dbReference type="ARBA" id="ARBA00004196"/>
    </source>
</evidence>
<feature type="domain" description="Multidrug resistance protein MdtA-like barrel-sandwich hybrid" evidence="5">
    <location>
        <begin position="60"/>
        <end position="201"/>
    </location>
</feature>
<feature type="compositionally biased region" description="Basic and acidic residues" evidence="3">
    <location>
        <begin position="390"/>
        <end position="405"/>
    </location>
</feature>
<dbReference type="Gene3D" id="2.40.30.170">
    <property type="match status" value="1"/>
</dbReference>
<dbReference type="NCBIfam" id="TIGR01730">
    <property type="entry name" value="RND_mfp"/>
    <property type="match status" value="1"/>
</dbReference>
<dbReference type="InterPro" id="IPR058626">
    <property type="entry name" value="MdtA-like_b-barrel"/>
</dbReference>
<proteinExistence type="inferred from homology"/>
<reference evidence="8 9" key="1">
    <citation type="submission" date="2020-07" db="EMBL/GenBank/DDBJ databases">
        <title>Roseicoccus Jingziensis gen. nov., sp. nov., isolated from coastal seawater.</title>
        <authorList>
            <person name="Feng X."/>
        </authorList>
    </citation>
    <scope>NUCLEOTIDE SEQUENCE [LARGE SCALE GENOMIC DNA]</scope>
    <source>
        <strain evidence="8 9">N1E253</strain>
    </source>
</reference>
<keyword evidence="9" id="KW-1185">Reference proteome</keyword>
<dbReference type="GO" id="GO:0005886">
    <property type="term" value="C:plasma membrane"/>
    <property type="evidence" value="ECO:0007669"/>
    <property type="project" value="TreeGrafter"/>
</dbReference>
<dbReference type="Pfam" id="PF25967">
    <property type="entry name" value="RND-MFP_C"/>
    <property type="match status" value="1"/>
</dbReference>
<dbReference type="GO" id="GO:0030313">
    <property type="term" value="C:cell envelope"/>
    <property type="evidence" value="ECO:0007669"/>
    <property type="project" value="UniProtKB-SubCell"/>
</dbReference>
<evidence type="ECO:0000313" key="9">
    <source>
        <dbReference type="Proteomes" id="UP000557872"/>
    </source>
</evidence>
<evidence type="ECO:0000259" key="6">
    <source>
        <dbReference type="Pfam" id="PF25944"/>
    </source>
</evidence>
<dbReference type="AlphaFoldDB" id="A0A851GRC8"/>
<dbReference type="Pfam" id="PF25917">
    <property type="entry name" value="BSH_RND"/>
    <property type="match status" value="1"/>
</dbReference>
<sequence>MKPLPSFTHGFLFLGLLGITACKKPALQQAPPPIVTFIETKKTDVERSTVFVGQLDSPQNVEIRARVESFLDKVAFTEGEEVKKGDLLFMLDEKPYLKKIASAKGDLAAAQAALTRSNIDVPRLTSLVSEGAAPQRDLDNAIASQSSNKAKVASAEAALEAAQLELSYCEIHAPLSGRIGAKQASVGSLVGKGEPTLLATISQVDPMWFDCSISEVDFIRADKVARKAGYKLGQLPLTLILPDGSESESPGKWVFKDRVVDPTTATIRARAEFANPTGVLRPGMFARVRVSLPSRKGNILVPDRALTELQGKEFLWILQSDNTVKQRMVNVAETRIGSNVMVLSGVEAGEKVIVEGIQKVRDGSKVTPKPFAPPGPDSQPPSASKPPGKPKTDQNIDQNAEKDKAGSSATESAPAAEQPTP</sequence>
<evidence type="ECO:0000259" key="7">
    <source>
        <dbReference type="Pfam" id="PF25967"/>
    </source>
</evidence>
<dbReference type="SUPFAM" id="SSF111369">
    <property type="entry name" value="HlyD-like secretion proteins"/>
    <property type="match status" value="1"/>
</dbReference>
<comment type="subcellular location">
    <subcellularLocation>
        <location evidence="1">Cell envelope</location>
    </subcellularLocation>
</comment>
<comment type="similarity">
    <text evidence="2">Belongs to the membrane fusion protein (MFP) (TC 8.A.1) family.</text>
</comment>
<feature type="region of interest" description="Disordered" evidence="3">
    <location>
        <begin position="363"/>
        <end position="421"/>
    </location>
</feature>
<name>A0A851GRC8_9BACT</name>
<evidence type="ECO:0000259" key="4">
    <source>
        <dbReference type="Pfam" id="PF25876"/>
    </source>
</evidence>
<dbReference type="Pfam" id="PF25944">
    <property type="entry name" value="Beta-barrel_RND"/>
    <property type="match status" value="1"/>
</dbReference>
<evidence type="ECO:0000256" key="3">
    <source>
        <dbReference type="SAM" id="MobiDB-lite"/>
    </source>
</evidence>
<dbReference type="Gene3D" id="2.40.420.20">
    <property type="match status" value="1"/>
</dbReference>
<dbReference type="Gene3D" id="2.40.50.100">
    <property type="match status" value="1"/>
</dbReference>
<feature type="domain" description="Multidrug resistance protein MdtA-like C-terminal permuted SH3" evidence="7">
    <location>
        <begin position="299"/>
        <end position="359"/>
    </location>
</feature>
<dbReference type="InterPro" id="IPR058625">
    <property type="entry name" value="MdtA-like_BSH"/>
</dbReference>
<evidence type="ECO:0000256" key="2">
    <source>
        <dbReference type="ARBA" id="ARBA00009477"/>
    </source>
</evidence>
<dbReference type="InterPro" id="IPR058627">
    <property type="entry name" value="MdtA-like_C"/>
</dbReference>
<dbReference type="Gene3D" id="1.10.287.470">
    <property type="entry name" value="Helix hairpin bin"/>
    <property type="match status" value="1"/>
</dbReference>
<gene>
    <name evidence="8" type="ORF">HW115_18205</name>
</gene>
<dbReference type="PANTHER" id="PTHR30158">
    <property type="entry name" value="ACRA/E-RELATED COMPONENT OF DRUG EFFLUX TRANSPORTER"/>
    <property type="match status" value="1"/>
</dbReference>
<accession>A0A851GRC8</accession>
<dbReference type="Pfam" id="PF25876">
    <property type="entry name" value="HH_MFP_RND"/>
    <property type="match status" value="1"/>
</dbReference>
<evidence type="ECO:0000259" key="5">
    <source>
        <dbReference type="Pfam" id="PF25917"/>
    </source>
</evidence>
<dbReference type="GO" id="GO:0046677">
    <property type="term" value="P:response to antibiotic"/>
    <property type="evidence" value="ECO:0007669"/>
    <property type="project" value="TreeGrafter"/>
</dbReference>
<feature type="domain" description="Multidrug resistance protein MdtA-like beta-barrel" evidence="6">
    <location>
        <begin position="206"/>
        <end position="292"/>
    </location>
</feature>
<dbReference type="GO" id="GO:0022857">
    <property type="term" value="F:transmembrane transporter activity"/>
    <property type="evidence" value="ECO:0007669"/>
    <property type="project" value="InterPro"/>
</dbReference>
<comment type="caution">
    <text evidence="8">The sequence shown here is derived from an EMBL/GenBank/DDBJ whole genome shotgun (WGS) entry which is preliminary data.</text>
</comment>
<dbReference type="PROSITE" id="PS51257">
    <property type="entry name" value="PROKAR_LIPOPROTEIN"/>
    <property type="match status" value="1"/>
</dbReference>
<organism evidence="8 9">
    <name type="scientific">Oceaniferula marina</name>
    <dbReference type="NCBI Taxonomy" id="2748318"/>
    <lineage>
        <taxon>Bacteria</taxon>
        <taxon>Pseudomonadati</taxon>
        <taxon>Verrucomicrobiota</taxon>
        <taxon>Verrucomicrobiia</taxon>
        <taxon>Verrucomicrobiales</taxon>
        <taxon>Verrucomicrobiaceae</taxon>
        <taxon>Oceaniferula</taxon>
    </lineage>
</organism>
<dbReference type="InterPro" id="IPR058624">
    <property type="entry name" value="MdtA-like_HH"/>
</dbReference>
<feature type="compositionally biased region" description="Pro residues" evidence="3">
    <location>
        <begin position="370"/>
        <end position="389"/>
    </location>
</feature>
<evidence type="ECO:0000313" key="8">
    <source>
        <dbReference type="EMBL" id="NWK57557.1"/>
    </source>
</evidence>
<dbReference type="Proteomes" id="UP000557872">
    <property type="component" value="Unassembled WGS sequence"/>
</dbReference>